<evidence type="ECO:0000259" key="4">
    <source>
        <dbReference type="Pfam" id="PF18515"/>
    </source>
</evidence>
<keyword evidence="3" id="KW-0732">Signal</keyword>
<dbReference type="EMBL" id="LR215057">
    <property type="protein sequence ID" value="VEV54538.1"/>
    <property type="molecule type" value="Genomic_DNA"/>
</dbReference>
<organism evidence="5 6">
    <name type="scientific">Plasmodium vinckei vinckei</name>
    <dbReference type="NCBI Taxonomy" id="54757"/>
    <lineage>
        <taxon>Eukaryota</taxon>
        <taxon>Sar</taxon>
        <taxon>Alveolata</taxon>
        <taxon>Apicomplexa</taxon>
        <taxon>Aconoidasida</taxon>
        <taxon>Haemosporida</taxon>
        <taxon>Plasmodiidae</taxon>
        <taxon>Plasmodium</taxon>
        <taxon>Plasmodium (Vinckeia)</taxon>
    </lineage>
</organism>
<dbReference type="NCBIfam" id="TIGR01612">
    <property type="entry name" value="235kDa-fam"/>
    <property type="match status" value="1"/>
</dbReference>
<dbReference type="KEGG" id="pvv:PVVCY_0101480"/>
<dbReference type="InterPro" id="IPR006499">
    <property type="entry name" value="Reticulocyte-bd"/>
</dbReference>
<evidence type="ECO:0000313" key="6">
    <source>
        <dbReference type="Proteomes" id="UP000290582"/>
    </source>
</evidence>
<dbReference type="OrthoDB" id="386780at2759"/>
<keyword evidence="1" id="KW-0175">Coiled coil</keyword>
<feature type="coiled-coil region" evidence="1">
    <location>
        <begin position="2157"/>
        <end position="2215"/>
    </location>
</feature>
<feature type="chain" id="PRO_5019503381" evidence="3">
    <location>
        <begin position="25"/>
        <end position="2720"/>
    </location>
</feature>
<evidence type="ECO:0000313" key="5">
    <source>
        <dbReference type="EMBL" id="VEV54538.1"/>
    </source>
</evidence>
<evidence type="ECO:0000256" key="2">
    <source>
        <dbReference type="SAM" id="MobiDB-lite"/>
    </source>
</evidence>
<feature type="coiled-coil region" evidence="1">
    <location>
        <begin position="1349"/>
        <end position="1387"/>
    </location>
</feature>
<feature type="region of interest" description="Disordered" evidence="2">
    <location>
        <begin position="2619"/>
        <end position="2655"/>
    </location>
</feature>
<evidence type="ECO:0000256" key="1">
    <source>
        <dbReference type="SAM" id="Coils"/>
    </source>
</evidence>
<proteinExistence type="predicted"/>
<dbReference type="RefSeq" id="XP_008626755.2">
    <property type="nucleotide sequence ID" value="XM_008628533.2"/>
</dbReference>
<dbReference type="InterPro" id="IPR041668">
    <property type="entry name" value="Rh5_CC"/>
</dbReference>
<reference evidence="5 6" key="1">
    <citation type="submission" date="2019-01" db="EMBL/GenBank/DDBJ databases">
        <authorList>
            <person name="Ramaprasad A."/>
        </authorList>
    </citation>
    <scope>NUCLEOTIDE SEQUENCE [LARGE SCALE GENOMIC DNA]</scope>
</reference>
<feature type="domain" description="Rh5 coiled-coil" evidence="4">
    <location>
        <begin position="193"/>
        <end position="445"/>
    </location>
</feature>
<protein>
    <submittedName>
        <fullName evidence="5">Reticulocyte binding protein, putative</fullName>
    </submittedName>
</protein>
<dbReference type="GeneID" id="19963102"/>
<feature type="compositionally biased region" description="Basic and acidic residues" evidence="2">
    <location>
        <begin position="2643"/>
        <end position="2655"/>
    </location>
</feature>
<gene>
    <name evidence="5" type="ORF">PVVCY_0101480</name>
</gene>
<evidence type="ECO:0000256" key="3">
    <source>
        <dbReference type="SAM" id="SignalP"/>
    </source>
</evidence>
<accession>A0A449BM89</accession>
<dbReference type="Proteomes" id="UP000290582">
    <property type="component" value="Chromosome PVVCY_01"/>
</dbReference>
<dbReference type="Pfam" id="PF18515">
    <property type="entry name" value="Rh5"/>
    <property type="match status" value="1"/>
</dbReference>
<feature type="coiled-coil region" evidence="1">
    <location>
        <begin position="1474"/>
        <end position="1573"/>
    </location>
</feature>
<feature type="coiled-coil region" evidence="1">
    <location>
        <begin position="747"/>
        <end position="802"/>
    </location>
</feature>
<feature type="coiled-coil region" evidence="1">
    <location>
        <begin position="1193"/>
        <end position="1259"/>
    </location>
</feature>
<name>A0A449BM89_PLAVN</name>
<feature type="signal peptide" evidence="3">
    <location>
        <begin position="1"/>
        <end position="24"/>
    </location>
</feature>
<feature type="coiled-coil region" evidence="1">
    <location>
        <begin position="860"/>
        <end position="920"/>
    </location>
</feature>
<dbReference type="VEuPathDB" id="PlasmoDB:PVVCY_0101480"/>
<feature type="coiled-coil region" evidence="1">
    <location>
        <begin position="1634"/>
        <end position="1671"/>
    </location>
</feature>
<sequence length="2720" mass="320182">MMKKIIYITTAYIVLFTSLEITHGRRIETEKKNHDTQLNNFYLYHNLERVNLSDSNSSNEKQYNNKNNAINDNKFIQPHLITYFGSQKDTANDEITLYNDYTNKNNFDAFKSFNNDNEKANKKETIVKSSFIQKSTAPQFDPYIYNEIDIIYGASYTDENLEFLYVKLKMCYDLRTIDKSGYYSSKRLLDSILNKLKQIENDIVTIKKECEPRRTKVIDEMVKFQDPLYEYYKNPMDVYYNSYENSKRDYVNCILPGFKNLEPRLDGILSSLKLEYDYVCYYSYWDIDATYKQYANHVYNSILFYLDDVNRYPMPNDKETVPHIKSLIQILESEGENESLKSKLIFLEKQFEDVIYKSRIYLDKCLSSHLLTEDYLKDSEISPYYYELLEKIKRIIKRREIFTYNATKLKYLEIIYKHQKEVLNHFVKTIGRLLIEKPDPNNNQIFIDDFDEFDKEIPKSNLTALETKFIDIFEQEWSSYDNKKTLGKNANQDNIVSLILKRMEEFKEVIESMELYKIRGVPSKMKILSKIDNNLNKETYKEIEDGLKESYELAKNWKKIKLNVKTILEEDYEHAIKLEKEINDLFKKYLEIKDEIIYLSKLKLELKEKIKNISDKNEYVKKAIDLKKVIENNNAYIDELAKISPYQVTEYLKNKDNIYSTIKSELSEIYQGNLDALYNQLSSIVKENAIDNTEEKEKIEDLKSKIDKEYNKIPIMETETIELNLDTMEDKKNELLSIIVKMKKHIYSELNNEINKIVKDFKSKEKQLSSNINDYSNYIDKLNKYKSKISEIKNQYNDQSNIDNINDEDEKQNYEESKEYIKTIYAKEDEIFKTINEMKPMKSDILNKVNEFVNFENNHKEKINSEHESFTELVNKIKNEISDDQLNDYEKKLNDSKSLINETRKSIEEEYQNMNTLKKANMYLKICKNTTESIENFRNKQNKLNKMLNKNIEAIQNCNLIEKSYTNKFYKTLTDKKIELEKTFTELSLSNYETSNNELIKYFNDLKKKLGTPTGNILYQHLAEKEKATNDIEQKNINANKNISNIEMAIHTSIYNISDEIEKLIGKNIELLNKEILKRAEISITNFNEIKEKLMHYNFDDFAKEENIKYADEINKIKNNIKTLDQKVDKNIKTLTEKKITSENYINEIKTQISDLEYVTDKIIYNEDPKEIEKKIENIVTKIYKKIYIYDNMNKLLNEIAEIEKDKTSLEEVNNINMLYGKSLNKLFLEKINEEKKKSENMIKTMEKYIKDIDEIKNQSPKGEMNTFNMSNSNYKDHYITSQENDKSISDIREKYLKLTEENYEKSNINDIKKTMEIYLLNAQNNNSDINLYLNEITNLYNILKLNNIKNIIDEVKEYTKQIEEYNKNVKSELDKSEALIKTVKEKSNLETCISKIGSTVDGKDVNECIKNVTESKNYILSEESNNDAYFKNAKENNENASLLFKNIEIANNKVKYIMGTKNDNGTSDINYNLDELKENMDKSKKYKDEADKNEKQTETNKILFEQYKKNVTELLNKYSELAIKNNIAETKKDSNVIINEIKELQKQITLQEKRLEQNIKKIKKEKFSIEDDNVNNNKSNTAAIAIQTSLENLENKLLKITNIKKKINDCLTETESIAEQISSFSINSQDTELSSLQTYLESLKDLKKNIEDQKTEFNILDSEIKIIENDVDHHKKNYEIGILEKIKETAITNKEELESIKTSIESTIKTVISSFNINDLEGIKTNENLEKYNTEMNNIYNEFINSYNLIINYPETVSKEPITYDQIKNKRITAQNEFLKIIEIKKKSKSYLDNVKIKEVDRLITHFKSKLDNLNDKFTKEHSNIKKGFKDISKSIENVKSSTDENSLFDILKKINDAYIGMIGKTYYSYKDEAESIFKNMVKLAYSINIQIQNNSGINLFDNVNIAVLSRLKSKTKDTLKFIPSQENEPEIYTKIRNSYDILLDIFKKSQNTHRKEQDILNIMKKNQRLYEKLHKSNVLKGALSDTKYKKENILNGVKLVLHKFDELNQLTCDSQNYDTILELSNQNQIKTKIDNYEQEKRKFVMDFNVTVMEEKLDNIIKSIKKFENNHDSSKKKDSNIQFNDQLNKMTELFNTEIKIIENKIIEKNGLIDKLTKMRKECLLFSYATLVETLKSKVNNYSKFIASATKFSKKYLEFINNSTDSLNDDIDALQTKYNLNQTKKHMVSNITDDKNNLIEKEKEATQTINNLTKLFTIDSNNIDVNTLHSNKLQMTYFYSQLQKSIESIKQLYRTIRAFKLSNIGQINQKYFDISKQFDNILQLQKNKLTENLNNLKEIEQYVSDKKRIFFHTVNDNTNFNTLKEIYYNIISRENKAHDIKNVNNKENENLTQYTDTITKLTKKIQDILNFVTTYENDNNIIKEHIQDNDENNVSKIKEILKTTIQSFQHIQNKINEIKAKFYGDNNINSIIITISQNANNIKTLFSEDLTIESKLIQIENRLKNIKNAAHEIRSEEIVQYTNSIYKYIDNQFKKIESNPNKNEIDSTMETIRTYNQVSKVKLQQISNSQNEFASIISDITSLITLIKSKYGNNHILYMVAIRHQEDAQNIFNDLNKSQNILTQSIKKNKEKIEDLGYISHNIQNNNNLHTINNHQEMPQIKYPNNTSHNNNDDAKYQNYHHSNSDKKGSSKTKSSRDSIKFAGAIAFGLVVCCAIASFPKKNDTNEVNLDNDEGFDHEEENAYFKRNDEMIEISMNEYY</sequence>